<evidence type="ECO:0000313" key="5">
    <source>
        <dbReference type="Proteomes" id="UP000000333"/>
    </source>
</evidence>
<dbReference type="STRING" id="633147.Olsu_0553"/>
<keyword evidence="2" id="KW-0067">ATP-binding</keyword>
<gene>
    <name evidence="4" type="ordered locus">Olsu_0553</name>
</gene>
<dbReference type="PANTHER" id="PTHR43384:SF6">
    <property type="entry name" value="SEPTUM SITE-DETERMINING PROTEIN MIND HOMOLOG, CHLOROPLASTIC"/>
    <property type="match status" value="1"/>
</dbReference>
<keyword evidence="1" id="KW-0547">Nucleotide-binding</keyword>
<dbReference type="KEGG" id="ols:Olsu_0553"/>
<dbReference type="HOGENOM" id="CLU_550767_0_0_11"/>
<dbReference type="InterPro" id="IPR050625">
    <property type="entry name" value="ParA/MinD_ATPase"/>
</dbReference>
<dbReference type="RefSeq" id="WP_013251420.1">
    <property type="nucleotide sequence ID" value="NC_014363.1"/>
</dbReference>
<proteinExistence type="predicted"/>
<evidence type="ECO:0000313" key="4">
    <source>
        <dbReference type="EMBL" id="ADK67668.1"/>
    </source>
</evidence>
<dbReference type="InterPro" id="IPR027417">
    <property type="entry name" value="P-loop_NTPase"/>
</dbReference>
<dbReference type="Gene3D" id="3.40.50.300">
    <property type="entry name" value="P-loop containing nucleotide triphosphate hydrolases"/>
    <property type="match status" value="1"/>
</dbReference>
<dbReference type="SUPFAM" id="SSF52540">
    <property type="entry name" value="P-loop containing nucleoside triphosphate hydrolases"/>
    <property type="match status" value="1"/>
</dbReference>
<evidence type="ECO:0000256" key="2">
    <source>
        <dbReference type="ARBA" id="ARBA00022840"/>
    </source>
</evidence>
<dbReference type="Proteomes" id="UP000000333">
    <property type="component" value="Chromosome"/>
</dbReference>
<organism evidence="4 5">
    <name type="scientific">Olsenella uli (strain ATCC 49627 / DSM 7084 / CCUG 31166 / CIP 109912 / JCM 12494 / LMG 11480 / NCIMB 702895 / VPI D76D-27C)</name>
    <name type="common">Lactobacillus uli</name>
    <dbReference type="NCBI Taxonomy" id="633147"/>
    <lineage>
        <taxon>Bacteria</taxon>
        <taxon>Bacillati</taxon>
        <taxon>Actinomycetota</taxon>
        <taxon>Coriobacteriia</taxon>
        <taxon>Coriobacteriales</taxon>
        <taxon>Atopobiaceae</taxon>
        <taxon>Olsenella</taxon>
    </lineage>
</organism>
<dbReference type="GO" id="GO:0051782">
    <property type="term" value="P:negative regulation of cell division"/>
    <property type="evidence" value="ECO:0007669"/>
    <property type="project" value="TreeGrafter"/>
</dbReference>
<dbReference type="PATRIC" id="fig|633147.7.peg.1000"/>
<dbReference type="eggNOG" id="COG0455">
    <property type="taxonomic scope" value="Bacteria"/>
</dbReference>
<dbReference type="PANTHER" id="PTHR43384">
    <property type="entry name" value="SEPTUM SITE-DETERMINING PROTEIN MIND HOMOLOG, CHLOROPLASTIC-RELATED"/>
    <property type="match status" value="1"/>
</dbReference>
<evidence type="ECO:0000256" key="3">
    <source>
        <dbReference type="SAM" id="MobiDB-lite"/>
    </source>
</evidence>
<dbReference type="GO" id="GO:0005524">
    <property type="term" value="F:ATP binding"/>
    <property type="evidence" value="ECO:0007669"/>
    <property type="project" value="UniProtKB-KW"/>
</dbReference>
<dbReference type="OrthoDB" id="3185716at2"/>
<dbReference type="GO" id="GO:0016887">
    <property type="term" value="F:ATP hydrolysis activity"/>
    <property type="evidence" value="ECO:0007669"/>
    <property type="project" value="TreeGrafter"/>
</dbReference>
<name>E1QZ54_OLSUV</name>
<feature type="region of interest" description="Disordered" evidence="3">
    <location>
        <begin position="115"/>
        <end position="159"/>
    </location>
</feature>
<keyword evidence="5" id="KW-1185">Reference proteome</keyword>
<dbReference type="AlphaFoldDB" id="E1QZ54"/>
<dbReference type="GO" id="GO:0009898">
    <property type="term" value="C:cytoplasmic side of plasma membrane"/>
    <property type="evidence" value="ECO:0007669"/>
    <property type="project" value="TreeGrafter"/>
</dbReference>
<dbReference type="GO" id="GO:0005829">
    <property type="term" value="C:cytosol"/>
    <property type="evidence" value="ECO:0007669"/>
    <property type="project" value="TreeGrafter"/>
</dbReference>
<dbReference type="GeneID" id="78513181"/>
<dbReference type="EMBL" id="CP002106">
    <property type="protein sequence ID" value="ADK67668.1"/>
    <property type="molecule type" value="Genomic_DNA"/>
</dbReference>
<accession>E1QZ54</accession>
<sequence>MTDMWMGYAALAHRRDLARALREIEPFAALGFASDGGDLRLSLLDEEPGTVGAIVGLTDKGVSDVNLAAALVRDGRAERVVLVARDVSGSLRSRARQAGVDQVIDLAELSPASGVARSQKGAGGRLGEASTEAGGGGRDMVPSVRTVPDVPPVPSAPVDDAAKRNVLAGQVAPDAQGPSMDLGGVGESSPVLCFVSGRGGVGKTTLAATCASVAGLWGMSCALVDLDLSCGNLSSCFSMVRPIDLSRIGGPTPPSCEAMGRACVRCTDGVFLWGPCERPEMAETVMPHVGRLLGYLASRYDLVVVDTSTTFTDAVAQAAQQSDRLFVVHDGARGSASSLGRTSALAVRLGVARTRIARVENLSEPRSKFDADLARAEAGLEGARAFRVFDGGEEVSELLSCGHTADLVAGGGRYVESVSSLLSTVLGELGCVPDKAARAPAGEGKGKKGRFSLFGHHREAV</sequence>
<reference evidence="4 5" key="1">
    <citation type="journal article" date="2010" name="Stand. Genomic Sci.">
        <title>Complete genome sequence of Olsenella uli type strain (VPI D76D-27C).</title>
        <authorList>
            <person name="Goker M."/>
            <person name="Held B."/>
            <person name="Lucas S."/>
            <person name="Nolan M."/>
            <person name="Yasawong M."/>
            <person name="Glavina Del Rio T."/>
            <person name="Tice H."/>
            <person name="Cheng J.F."/>
            <person name="Bruce D."/>
            <person name="Detter J.C."/>
            <person name="Tapia R."/>
            <person name="Han C."/>
            <person name="Goodwin L."/>
            <person name="Pitluck S."/>
            <person name="Liolios K."/>
            <person name="Ivanova N."/>
            <person name="Mavromatis K."/>
            <person name="Mikhailova N."/>
            <person name="Pati A."/>
            <person name="Chen A."/>
            <person name="Palaniappan K."/>
            <person name="Land M."/>
            <person name="Hauser L."/>
            <person name="Chang Y.J."/>
            <person name="Jeffries C.D."/>
            <person name="Rohde M."/>
            <person name="Sikorski J."/>
            <person name="Pukall R."/>
            <person name="Woyke T."/>
            <person name="Bristow J."/>
            <person name="Eisen J.A."/>
            <person name="Markowitz V."/>
            <person name="Hugenholtz P."/>
            <person name="Kyrpides N.C."/>
            <person name="Klenk H.P."/>
            <person name="Lapidus A."/>
        </authorList>
    </citation>
    <scope>NUCLEOTIDE SEQUENCE [LARGE SCALE GENOMIC DNA]</scope>
    <source>
        <strain evidence="5">ATCC 49627 / DSM 7084 / CIP 109912 / JCM 12494 / NCIMB 702895 / VPI D76D-27C</strain>
    </source>
</reference>
<evidence type="ECO:0000256" key="1">
    <source>
        <dbReference type="ARBA" id="ARBA00022741"/>
    </source>
</evidence>
<protein>
    <submittedName>
        <fullName evidence="4">ATPase-like protein involved in chromosome partitioning</fullName>
    </submittedName>
</protein>